<sequence>MNTRKLALAIILLGLSTSSVLAADVAGYVRALHGDAYLTVDGQRSPAAADAPVSAGTRIETGSGASLGIVFKDNTVLSVGPGSALSLVDYAYAPSHGEFKLDATLEKGTLAYLAGAIAKQNPGGVMLKTPTGSVGVRGSHFAIKVDNQ</sequence>
<protein>
    <recommendedName>
        <fullName evidence="2">FecR protein domain-containing protein</fullName>
    </recommendedName>
</protein>
<reference evidence="3 4" key="1">
    <citation type="submission" date="2019-03" db="EMBL/GenBank/DDBJ databases">
        <title>Genome sequence of Thiobacillaceae bacterium LSR1, a sulfur-oxidizing bacterium isolated from freshwater sediment.</title>
        <authorList>
            <person name="Li S."/>
        </authorList>
    </citation>
    <scope>NUCLEOTIDE SEQUENCE [LARGE SCALE GENOMIC DNA]</scope>
    <source>
        <strain evidence="3 4">LSR1</strain>
    </source>
</reference>
<evidence type="ECO:0000313" key="3">
    <source>
        <dbReference type="EMBL" id="TCJ11798.1"/>
    </source>
</evidence>
<feature type="signal peptide" evidence="1">
    <location>
        <begin position="1"/>
        <end position="22"/>
    </location>
</feature>
<gene>
    <name evidence="3" type="ORF">EZJ19_14165</name>
</gene>
<evidence type="ECO:0000313" key="4">
    <source>
        <dbReference type="Proteomes" id="UP000295443"/>
    </source>
</evidence>
<feature type="chain" id="PRO_5020582308" description="FecR protein domain-containing protein" evidence="1">
    <location>
        <begin position="23"/>
        <end position="148"/>
    </location>
</feature>
<feature type="domain" description="FecR protein" evidence="2">
    <location>
        <begin position="58"/>
        <end position="145"/>
    </location>
</feature>
<name>A0A4R1B6D8_9PROT</name>
<evidence type="ECO:0000256" key="1">
    <source>
        <dbReference type="SAM" id="SignalP"/>
    </source>
</evidence>
<dbReference type="EMBL" id="SJZB01000049">
    <property type="protein sequence ID" value="TCJ11798.1"/>
    <property type="molecule type" value="Genomic_DNA"/>
</dbReference>
<dbReference type="InterPro" id="IPR006860">
    <property type="entry name" value="FecR"/>
</dbReference>
<keyword evidence="4" id="KW-1185">Reference proteome</keyword>
<dbReference type="PANTHER" id="PTHR38731">
    <property type="entry name" value="LIPL45-RELATED LIPOPROTEIN-RELATED"/>
    <property type="match status" value="1"/>
</dbReference>
<proteinExistence type="predicted"/>
<dbReference type="Proteomes" id="UP000295443">
    <property type="component" value="Unassembled WGS sequence"/>
</dbReference>
<accession>A0A4R1B6D8</accession>
<evidence type="ECO:0000259" key="2">
    <source>
        <dbReference type="Pfam" id="PF04773"/>
    </source>
</evidence>
<dbReference type="Pfam" id="PF04773">
    <property type="entry name" value="FecR"/>
    <property type="match status" value="1"/>
</dbReference>
<organism evidence="3 4">
    <name type="scientific">Parasulfuritortus cantonensis</name>
    <dbReference type="NCBI Taxonomy" id="2528202"/>
    <lineage>
        <taxon>Bacteria</taxon>
        <taxon>Pseudomonadati</taxon>
        <taxon>Pseudomonadota</taxon>
        <taxon>Betaproteobacteria</taxon>
        <taxon>Nitrosomonadales</taxon>
        <taxon>Thiobacillaceae</taxon>
        <taxon>Parasulfuritortus</taxon>
    </lineage>
</organism>
<comment type="caution">
    <text evidence="3">The sequence shown here is derived from an EMBL/GenBank/DDBJ whole genome shotgun (WGS) entry which is preliminary data.</text>
</comment>
<dbReference type="AlphaFoldDB" id="A0A4R1B6D8"/>
<dbReference type="OrthoDB" id="369729at2"/>
<dbReference type="RefSeq" id="WP_131448688.1">
    <property type="nucleotide sequence ID" value="NZ_SJZB01000049.1"/>
</dbReference>
<keyword evidence="1" id="KW-0732">Signal</keyword>